<evidence type="ECO:0000256" key="1">
    <source>
        <dbReference type="SAM" id="MobiDB-lite"/>
    </source>
</evidence>
<keyword evidence="3" id="KW-1185">Reference proteome</keyword>
<feature type="region of interest" description="Disordered" evidence="1">
    <location>
        <begin position="193"/>
        <end position="432"/>
    </location>
</feature>
<feature type="compositionally biased region" description="Acidic residues" evidence="1">
    <location>
        <begin position="312"/>
        <end position="325"/>
    </location>
</feature>
<feature type="compositionally biased region" description="Acidic residues" evidence="1">
    <location>
        <begin position="193"/>
        <end position="226"/>
    </location>
</feature>
<organism evidence="2 3">
    <name type="scientific">Penicillium ucsense</name>
    <dbReference type="NCBI Taxonomy" id="2839758"/>
    <lineage>
        <taxon>Eukaryota</taxon>
        <taxon>Fungi</taxon>
        <taxon>Dikarya</taxon>
        <taxon>Ascomycota</taxon>
        <taxon>Pezizomycotina</taxon>
        <taxon>Eurotiomycetes</taxon>
        <taxon>Eurotiomycetidae</taxon>
        <taxon>Eurotiales</taxon>
        <taxon>Aspergillaceae</taxon>
        <taxon>Penicillium</taxon>
    </lineage>
</organism>
<dbReference type="InterPro" id="IPR008402">
    <property type="entry name" value="APC_su15/mnd2"/>
</dbReference>
<dbReference type="GO" id="GO:0005680">
    <property type="term" value="C:anaphase-promoting complex"/>
    <property type="evidence" value="ECO:0007669"/>
    <property type="project" value="InterPro"/>
</dbReference>
<comment type="caution">
    <text evidence="2">The sequence shown here is derived from an EMBL/GenBank/DDBJ whole genome shotgun (WGS) entry which is preliminary data.</text>
</comment>
<feature type="region of interest" description="Disordered" evidence="1">
    <location>
        <begin position="51"/>
        <end position="102"/>
    </location>
</feature>
<proteinExistence type="predicted"/>
<evidence type="ECO:0000313" key="2">
    <source>
        <dbReference type="EMBL" id="KAF7719235.1"/>
    </source>
</evidence>
<name>A0A8J8W9D5_9EURO</name>
<dbReference type="GO" id="GO:0031145">
    <property type="term" value="P:anaphase-promoting complex-dependent catabolic process"/>
    <property type="evidence" value="ECO:0007669"/>
    <property type="project" value="InterPro"/>
</dbReference>
<gene>
    <name evidence="2" type="ORF">PECM_007526</name>
</gene>
<dbReference type="AlphaFoldDB" id="A0A8J8W9D5"/>
<feature type="compositionally biased region" description="Acidic residues" evidence="1">
    <location>
        <begin position="243"/>
        <end position="305"/>
    </location>
</feature>
<sequence length="432" mass="47779">MLSLPFLAPQDVSLAQHADTSCSLLQLLSESQKTLIDLLARQSHELWFGPSNPYRSSSQHPSSEAHLNHPHRRTNAQTTTSSSSNPLRRSEAFHASRTSDLTLSTLQTEERNLRARKTTIACFGSSWIRPAGCAKTMLGMKEEEAEREEALAALAAEQEAAAMAAAAEGMTMGEGEEGGDEEGMERDLDDEIPDADAEEGLVEEGEEGLEEDEEGYMERDLDDEIPEGYPNDGYGDESGLYAEEVDEDFDNQPDLDADVPEAEDEDEEGSELDEYEDAVEEGDITRDLDDDIPDADADQEEEEEGEWQHTDTEDEYEDEENEENEGQNIVSSGPGSMTRPRTGNFRTSTPNRQGLPTPPFMRRPRPSGAGETEAQRRFINRWSGGGDAFDSSSMLYEEDDLRASMTSQGSGRPSGFGRRYPRRIGGPRDSLN</sequence>
<feature type="compositionally biased region" description="Polar residues" evidence="1">
    <location>
        <begin position="53"/>
        <end position="62"/>
    </location>
</feature>
<feature type="compositionally biased region" description="Polar residues" evidence="1">
    <location>
        <begin position="326"/>
        <end position="354"/>
    </location>
</feature>
<dbReference type="Proteomes" id="UP000631181">
    <property type="component" value="Unassembled WGS sequence"/>
</dbReference>
<dbReference type="Pfam" id="PF05841">
    <property type="entry name" value="Apc15p"/>
    <property type="match status" value="1"/>
</dbReference>
<dbReference type="EMBL" id="WIWV01000007">
    <property type="protein sequence ID" value="KAF7719235.1"/>
    <property type="molecule type" value="Genomic_DNA"/>
</dbReference>
<feature type="compositionally biased region" description="Low complexity" evidence="1">
    <location>
        <begin position="415"/>
        <end position="432"/>
    </location>
</feature>
<accession>A0A8J8W9D5</accession>
<protein>
    <submittedName>
        <fullName evidence="2">Uncharacterized protein</fullName>
    </submittedName>
</protein>
<reference evidence="2" key="1">
    <citation type="journal article" date="2020" name="Front. Microbiol.">
        <title>Gene regulatory networks of Penicillium echinulatum 2HH and Penicillium oxalicum 114-2 inferred by a computational biology approach.</title>
        <authorList>
            <person name="Lenz A.R."/>
            <person name="Galan-Vasquez E."/>
            <person name="Balbinot E."/>
            <person name="De Abreu F.P."/>
            <person name="De Oliveira N.S."/>
            <person name="Da Rosa L.O."/>
            <person name="De Avila E Silva S."/>
            <person name="Camassola M."/>
            <person name="Dillon A.J.P."/>
            <person name="Perez-Rueda E."/>
        </authorList>
    </citation>
    <scope>NUCLEOTIDE SEQUENCE</scope>
    <source>
        <strain evidence="2">S1M29</strain>
    </source>
</reference>
<dbReference type="OrthoDB" id="5320532at2759"/>
<evidence type="ECO:0000313" key="3">
    <source>
        <dbReference type="Proteomes" id="UP000631181"/>
    </source>
</evidence>